<dbReference type="InterPro" id="IPR011048">
    <property type="entry name" value="Haem_d1_sf"/>
</dbReference>
<dbReference type="InterPro" id="IPR050282">
    <property type="entry name" value="Cycloisomerase_2"/>
</dbReference>
<dbReference type="PANTHER" id="PTHR30344">
    <property type="entry name" value="6-PHOSPHOGLUCONOLACTONASE-RELATED"/>
    <property type="match status" value="1"/>
</dbReference>
<dbReference type="PANTHER" id="PTHR30344:SF1">
    <property type="entry name" value="6-PHOSPHOGLUCONOLACTONASE"/>
    <property type="match status" value="1"/>
</dbReference>
<dbReference type="RefSeq" id="WP_118042654.1">
    <property type="nucleotide sequence ID" value="NZ_BQNJ01000001.1"/>
</dbReference>
<dbReference type="InterPro" id="IPR015943">
    <property type="entry name" value="WD40/YVTN_repeat-like_dom_sf"/>
</dbReference>
<dbReference type="EMBL" id="BQNJ01000001">
    <property type="protein sequence ID" value="GKH01692.1"/>
    <property type="molecule type" value="Genomic_DNA"/>
</dbReference>
<dbReference type="Proteomes" id="UP001055091">
    <property type="component" value="Unassembled WGS sequence"/>
</dbReference>
<evidence type="ECO:0000256" key="1">
    <source>
        <dbReference type="ARBA" id="ARBA00005564"/>
    </source>
</evidence>
<dbReference type="Pfam" id="PF10282">
    <property type="entry name" value="Lactonase"/>
    <property type="match status" value="1"/>
</dbReference>
<dbReference type="InterPro" id="IPR019405">
    <property type="entry name" value="Lactonase_7-beta_prop"/>
</dbReference>
<gene>
    <name evidence="2" type="ORF">CE91St55_36730</name>
</gene>
<evidence type="ECO:0000313" key="3">
    <source>
        <dbReference type="Proteomes" id="UP001055091"/>
    </source>
</evidence>
<dbReference type="AlphaFoldDB" id="A0AA37JIQ4"/>
<reference evidence="2" key="1">
    <citation type="submission" date="2022-01" db="EMBL/GenBank/DDBJ databases">
        <title>Novel bile acid biosynthetic pathways are enriched in the microbiome of centenarians.</title>
        <authorList>
            <person name="Sato Y."/>
            <person name="Atarashi K."/>
            <person name="Plichta R.D."/>
            <person name="Arai Y."/>
            <person name="Sasajima S."/>
            <person name="Kearney M.S."/>
            <person name="Suda W."/>
            <person name="Takeshita K."/>
            <person name="Sasaki T."/>
            <person name="Okamoto S."/>
            <person name="Skelly N.A."/>
            <person name="Okamura Y."/>
            <person name="Vlamakis H."/>
            <person name="Li Y."/>
            <person name="Tanoue T."/>
            <person name="Takei H."/>
            <person name="Nittono H."/>
            <person name="Narushima S."/>
            <person name="Irie J."/>
            <person name="Itoh H."/>
            <person name="Moriya K."/>
            <person name="Sugiura Y."/>
            <person name="Suematsu M."/>
            <person name="Moritoki N."/>
            <person name="Shibata S."/>
            <person name="Littman R.D."/>
            <person name="Fischbach A.M."/>
            <person name="Uwamino Y."/>
            <person name="Inoue T."/>
            <person name="Honda A."/>
            <person name="Hattori M."/>
            <person name="Murai T."/>
            <person name="Xavier J.R."/>
            <person name="Hirose N."/>
            <person name="Honda K."/>
        </authorList>
    </citation>
    <scope>NUCLEOTIDE SEQUENCE</scope>
    <source>
        <strain evidence="2">CE91-St55</strain>
    </source>
</reference>
<accession>A0AA37JIQ4</accession>
<organism evidence="2 3">
    <name type="scientific">Hungatella hathewayi</name>
    <dbReference type="NCBI Taxonomy" id="154046"/>
    <lineage>
        <taxon>Bacteria</taxon>
        <taxon>Bacillati</taxon>
        <taxon>Bacillota</taxon>
        <taxon>Clostridia</taxon>
        <taxon>Lachnospirales</taxon>
        <taxon>Lachnospiraceae</taxon>
        <taxon>Hungatella</taxon>
    </lineage>
</organism>
<dbReference type="SUPFAM" id="SSF51004">
    <property type="entry name" value="C-terminal (heme d1) domain of cytochrome cd1-nitrite reductase"/>
    <property type="match status" value="1"/>
</dbReference>
<dbReference type="GO" id="GO:0017057">
    <property type="term" value="F:6-phosphogluconolactonase activity"/>
    <property type="evidence" value="ECO:0007669"/>
    <property type="project" value="TreeGrafter"/>
</dbReference>
<sequence>MQVQNGYLGTYFSAQSAGIYRFQFDSDTGIITEPELYYTAPDSKYLSLSHGLLASPLIKEGRAGVCLIDTTGERPLLAGELFEETKSACYVIQDDTFIYTANYHEGSILIYRKEAHAISLSKRIETGYQAGCHQILFHGHIMMVPCLLRDQILLFDMDRDFAPAGSITFPQGTGPRHGVFDRAHRRFFLVSELSNELFLYEAGTGPQFTLRSVQKILPEGRVWSPAAASAAVRLSPDERFLYLSTRFADLITVYQLDGFQAVKIQQTESGGSHPRDFILTGDGRFLLAANRYEGGLASFRINPGTGMITGLCSRIAAPEAVAVVLDGPHTL</sequence>
<comment type="caution">
    <text evidence="2">The sequence shown here is derived from an EMBL/GenBank/DDBJ whole genome shotgun (WGS) entry which is preliminary data.</text>
</comment>
<proteinExistence type="inferred from homology"/>
<comment type="similarity">
    <text evidence="1">Belongs to the cycloisomerase 2 family.</text>
</comment>
<protein>
    <submittedName>
        <fullName evidence="2">6-phosphogluconolactonase</fullName>
    </submittedName>
</protein>
<evidence type="ECO:0000313" key="2">
    <source>
        <dbReference type="EMBL" id="GKH01692.1"/>
    </source>
</evidence>
<dbReference type="Gene3D" id="2.130.10.10">
    <property type="entry name" value="YVTN repeat-like/Quinoprotein amine dehydrogenase"/>
    <property type="match status" value="1"/>
</dbReference>
<name>A0AA37JIQ4_9FIRM</name>